<evidence type="ECO:0000256" key="6">
    <source>
        <dbReference type="ARBA" id="ARBA00022723"/>
    </source>
</evidence>
<evidence type="ECO:0000256" key="3">
    <source>
        <dbReference type="ARBA" id="ARBA00011255"/>
    </source>
</evidence>
<name>A0A8C8VGT2_9SAUR</name>
<feature type="compositionally biased region" description="Polar residues" evidence="17">
    <location>
        <begin position="436"/>
        <end position="446"/>
    </location>
</feature>
<dbReference type="Proteomes" id="UP000694393">
    <property type="component" value="Unplaced"/>
</dbReference>
<dbReference type="Gene3D" id="1.20.58.340">
    <property type="entry name" value="Magnesium transport protein CorA, transmembrane region"/>
    <property type="match status" value="1"/>
</dbReference>
<proteinExistence type="inferred from homology"/>
<evidence type="ECO:0000256" key="17">
    <source>
        <dbReference type="SAM" id="MobiDB-lite"/>
    </source>
</evidence>
<evidence type="ECO:0000256" key="4">
    <source>
        <dbReference type="ARBA" id="ARBA00022448"/>
    </source>
</evidence>
<comment type="function">
    <text evidence="14">Magnesium transporter that mediates the influx of magnesium into the mitochondrial matrix and regulates magnesium metabolism. Also permeable to calcium, sodium and potassium ions. Required for normal expression of the mitochondrial respiratory complex I subunits. May play a role in maintaining the inner mitochondrial membrane potential.</text>
</comment>
<feature type="transmembrane region" description="Helical" evidence="15">
    <location>
        <begin position="375"/>
        <end position="391"/>
    </location>
</feature>
<evidence type="ECO:0000313" key="18">
    <source>
        <dbReference type="Ensembl" id="ENSPCEP00000007014.1"/>
    </source>
</evidence>
<feature type="transmembrane region" description="Helical" evidence="15">
    <location>
        <begin position="344"/>
        <end position="363"/>
    </location>
</feature>
<dbReference type="FunFam" id="2.40.128.330:FF:000003">
    <property type="entry name" value="Magnesium transporter MRS2 homolog, mitochondrial"/>
    <property type="match status" value="1"/>
</dbReference>
<keyword evidence="12" id="KW-0496">Mitochondrion</keyword>
<keyword evidence="9" id="KW-0809">Transit peptide</keyword>
<feature type="region of interest" description="Disordered" evidence="17">
    <location>
        <begin position="409"/>
        <end position="446"/>
    </location>
</feature>
<evidence type="ECO:0000313" key="19">
    <source>
        <dbReference type="Proteomes" id="UP000694393"/>
    </source>
</evidence>
<evidence type="ECO:0000256" key="7">
    <source>
        <dbReference type="ARBA" id="ARBA00022792"/>
    </source>
</evidence>
<dbReference type="GO" id="GO:0015095">
    <property type="term" value="F:magnesium ion transmembrane transporter activity"/>
    <property type="evidence" value="ECO:0007669"/>
    <property type="project" value="TreeGrafter"/>
</dbReference>
<keyword evidence="7 15" id="KW-0999">Mitochondrion inner membrane</keyword>
<evidence type="ECO:0000256" key="10">
    <source>
        <dbReference type="ARBA" id="ARBA00022989"/>
    </source>
</evidence>
<reference evidence="18" key="2">
    <citation type="submission" date="2025-09" db="UniProtKB">
        <authorList>
            <consortium name="Ensembl"/>
        </authorList>
    </citation>
    <scope>IDENTIFICATION</scope>
</reference>
<dbReference type="InterPro" id="IPR039204">
    <property type="entry name" value="MRS2-like"/>
</dbReference>
<comment type="subunit">
    <text evidence="3">Homopentamer.</text>
</comment>
<keyword evidence="10 15" id="KW-1133">Transmembrane helix</keyword>
<evidence type="ECO:0000256" key="12">
    <source>
        <dbReference type="ARBA" id="ARBA00023128"/>
    </source>
</evidence>
<dbReference type="GO" id="GO:0045016">
    <property type="term" value="P:mitochondrial magnesium ion transmembrane transport"/>
    <property type="evidence" value="ECO:0007669"/>
    <property type="project" value="TreeGrafter"/>
</dbReference>
<dbReference type="GO" id="GO:0046872">
    <property type="term" value="F:metal ion binding"/>
    <property type="evidence" value="ECO:0007669"/>
    <property type="project" value="UniProtKB-KW"/>
</dbReference>
<evidence type="ECO:0000256" key="9">
    <source>
        <dbReference type="ARBA" id="ARBA00022946"/>
    </source>
</evidence>
<accession>A0A8C8VGT2</accession>
<dbReference type="FunFam" id="1.20.58.340:FF:000007">
    <property type="entry name" value="Magnesium transporter MRS2 homolog, mitochondrial"/>
    <property type="match status" value="1"/>
</dbReference>
<evidence type="ECO:0000256" key="15">
    <source>
        <dbReference type="RuleBase" id="RU366042"/>
    </source>
</evidence>
<evidence type="ECO:0000256" key="2">
    <source>
        <dbReference type="ARBA" id="ARBA00009765"/>
    </source>
</evidence>
<keyword evidence="8 15" id="KW-0460">Magnesium</keyword>
<evidence type="ECO:0000256" key="11">
    <source>
        <dbReference type="ARBA" id="ARBA00023065"/>
    </source>
</evidence>
<dbReference type="Ensembl" id="ENSPCET00000007260.1">
    <property type="protein sequence ID" value="ENSPCEP00000007014.1"/>
    <property type="gene ID" value="ENSPCEG00000005644.1"/>
</dbReference>
<evidence type="ECO:0000256" key="16">
    <source>
        <dbReference type="SAM" id="Coils"/>
    </source>
</evidence>
<keyword evidence="13 15" id="KW-0472">Membrane</keyword>
<evidence type="ECO:0000256" key="5">
    <source>
        <dbReference type="ARBA" id="ARBA00022692"/>
    </source>
</evidence>
<sequence length="446" mass="50640">MFGSRLLPASLGCCGACCRRLLAAATRQSGPPGGRGACCAALHRSRQPKAAASPQRPRERPWRWANELCRQATTETSQATLASVAPVFAVMKFDKEGNTTTFERKKTELYQELGLQARDLRFQHLMSIATRNNRIIIRMEFLKVVITPEFLLILDYRNLNIEHWLFQELAPQLAGEGQLVTYSLPFEFRAIEAILQYWISNLQGRLNILQPQIIETLEALVDPKLLSVDRSKLHILLQNGKSLSELETDLKVFKETILKILDEEELIEELCLTKWTDPQVFEASMSGIDHAEEMELLLENYYRQAEDLANEAREIRVLIDDSESIVFINLDSHRNVMMRLNLQLTMGTFSLSLFGLIGVAFGMNLESSFEEDHRAFWLVTGIMFLGSGLIWRRLLSFLGRHLEPSSLPPHVPMLLKKTHPTAGKTETKNDHKTEAFGSSRSTVTNQ</sequence>
<comment type="similarity">
    <text evidence="2 15">Belongs to the CorA metal ion transporter (MIT) (TC 1.A.35) family.</text>
</comment>
<dbReference type="CDD" id="cd12823">
    <property type="entry name" value="Mrs2_Mfm1p-like"/>
    <property type="match status" value="1"/>
</dbReference>
<protein>
    <recommendedName>
        <fullName evidence="15">Magnesium transporter</fullName>
    </recommendedName>
</protein>
<keyword evidence="11 15" id="KW-0406">Ion transport</keyword>
<dbReference type="PANTHER" id="PTHR13890:SF0">
    <property type="entry name" value="MAGNESIUM TRANSPORTER MRS2 HOMOLOG, MITOCHONDRIAL"/>
    <property type="match status" value="1"/>
</dbReference>
<organism evidence="18 19">
    <name type="scientific">Pelusios castaneus</name>
    <name type="common">West African mud turtle</name>
    <dbReference type="NCBI Taxonomy" id="367368"/>
    <lineage>
        <taxon>Eukaryota</taxon>
        <taxon>Metazoa</taxon>
        <taxon>Chordata</taxon>
        <taxon>Craniata</taxon>
        <taxon>Vertebrata</taxon>
        <taxon>Euteleostomi</taxon>
        <taxon>Archelosauria</taxon>
        <taxon>Testudinata</taxon>
        <taxon>Testudines</taxon>
        <taxon>Pleurodira</taxon>
        <taxon>Pelomedusidae</taxon>
        <taxon>Pelusios</taxon>
    </lineage>
</organism>
<keyword evidence="19" id="KW-1185">Reference proteome</keyword>
<keyword evidence="5 15" id="KW-0812">Transmembrane</keyword>
<keyword evidence="6" id="KW-0479">Metal-binding</keyword>
<evidence type="ECO:0000256" key="14">
    <source>
        <dbReference type="ARBA" id="ARBA00093432"/>
    </source>
</evidence>
<dbReference type="PANTHER" id="PTHR13890">
    <property type="entry name" value="RNA SPLICING PROTEIN MRS2, MITOCHONDRIAL"/>
    <property type="match status" value="1"/>
</dbReference>
<dbReference type="Gene3D" id="2.40.128.330">
    <property type="match status" value="1"/>
</dbReference>
<evidence type="ECO:0000256" key="13">
    <source>
        <dbReference type="ARBA" id="ARBA00023136"/>
    </source>
</evidence>
<evidence type="ECO:0000256" key="8">
    <source>
        <dbReference type="ARBA" id="ARBA00022842"/>
    </source>
</evidence>
<comment type="subcellular location">
    <subcellularLocation>
        <location evidence="1 15">Mitochondrion inner membrane</location>
        <topology evidence="1 15">Multi-pass membrane protein</topology>
    </subcellularLocation>
</comment>
<dbReference type="GO" id="GO:0005743">
    <property type="term" value="C:mitochondrial inner membrane"/>
    <property type="evidence" value="ECO:0007669"/>
    <property type="project" value="UniProtKB-SubCell"/>
</dbReference>
<reference evidence="18" key="1">
    <citation type="submission" date="2025-08" db="UniProtKB">
        <authorList>
            <consortium name="Ensembl"/>
        </authorList>
    </citation>
    <scope>IDENTIFICATION</scope>
</reference>
<evidence type="ECO:0000256" key="1">
    <source>
        <dbReference type="ARBA" id="ARBA00004448"/>
    </source>
</evidence>
<dbReference type="Pfam" id="PF22099">
    <property type="entry name" value="MRS2-like"/>
    <property type="match status" value="1"/>
</dbReference>
<keyword evidence="4 15" id="KW-0813">Transport</keyword>
<dbReference type="AlphaFoldDB" id="A0A8C8VGT2"/>
<feature type="coiled-coil region" evidence="16">
    <location>
        <begin position="291"/>
        <end position="318"/>
    </location>
</feature>
<keyword evidence="16" id="KW-0175">Coiled coil</keyword>
<feature type="compositionally biased region" description="Basic and acidic residues" evidence="17">
    <location>
        <begin position="425"/>
        <end position="434"/>
    </location>
</feature>